<evidence type="ECO:0000256" key="1">
    <source>
        <dbReference type="SAM" id="Phobius"/>
    </source>
</evidence>
<dbReference type="InterPro" id="IPR018154">
    <property type="entry name" value="TLV/ENV_coat_polyprotein"/>
</dbReference>
<sequence>MAWQQALPNPIPQFDCQLQIAQDAAPSPPRTRKRGNRNGPVTWGQIKSLSFQAEQLRKEKQLEATPDNLLLCLISCLNINSMIVLIFSVLFLPLSASALNSGGSTPINVWESFAKTLNVSSFCLTQQVSIGEILGSCLIPVCHDPFDIQNDTWFYSSLPQNDSLRTLGYSGYHTWGTQVHRRPPLAIDLLTPYVASFNVTCARMVSCTITNCVKMGKDNFNCSNYVNISYVYKYTELPEGWFWSCPGYTFNYIPANISHGTPCCLSRLSIILPKKHHLSCSRYRRSVELTNDCDDSVSLPSRSEYISLAVSLLGVPGLAVRNSMNINSLACSAAKALNFTSQALHLLNKEQSELHHGLLQNRAAIDYLLMLHHYGCEQVNDMCCFNITDNSKAIQKQISHLQNLTHHIKQDVGFSGLWDSFAQWLTGWLPHLNWLRNLFQYAIVIICILILLCCFIQCIPGLMRLWSQFLSPPQPPNKIIAAYFAKWQHQQ</sequence>
<keyword evidence="1" id="KW-0812">Transmembrane</keyword>
<dbReference type="Proteomes" id="UP001178461">
    <property type="component" value="Chromosome W"/>
</dbReference>
<feature type="transmembrane region" description="Helical" evidence="1">
    <location>
        <begin position="68"/>
        <end position="92"/>
    </location>
</feature>
<feature type="transmembrane region" description="Helical" evidence="1">
    <location>
        <begin position="438"/>
        <end position="459"/>
    </location>
</feature>
<dbReference type="Gene3D" id="1.10.287.210">
    <property type="match status" value="1"/>
</dbReference>
<keyword evidence="1" id="KW-1133">Transmembrane helix</keyword>
<dbReference type="AlphaFoldDB" id="A0AA35LNW3"/>
<evidence type="ECO:0000313" key="3">
    <source>
        <dbReference type="Proteomes" id="UP001178461"/>
    </source>
</evidence>
<dbReference type="PANTHER" id="PTHR10424">
    <property type="entry name" value="VIRAL ENVELOPE PROTEIN"/>
    <property type="match status" value="1"/>
</dbReference>
<name>A0AA35LNW3_9SAUR</name>
<accession>A0AA35LNW3</accession>
<keyword evidence="1" id="KW-0472">Membrane</keyword>
<dbReference type="EMBL" id="OX395145">
    <property type="protein sequence ID" value="CAI5799393.1"/>
    <property type="molecule type" value="Genomic_DNA"/>
</dbReference>
<evidence type="ECO:0000313" key="2">
    <source>
        <dbReference type="EMBL" id="CAI5799393.1"/>
    </source>
</evidence>
<dbReference type="Pfam" id="PF00429">
    <property type="entry name" value="TLV_coat"/>
    <property type="match status" value="1"/>
</dbReference>
<organism evidence="2 3">
    <name type="scientific">Podarcis lilfordi</name>
    <name type="common">Lilford's wall lizard</name>
    <dbReference type="NCBI Taxonomy" id="74358"/>
    <lineage>
        <taxon>Eukaryota</taxon>
        <taxon>Metazoa</taxon>
        <taxon>Chordata</taxon>
        <taxon>Craniata</taxon>
        <taxon>Vertebrata</taxon>
        <taxon>Euteleostomi</taxon>
        <taxon>Lepidosauria</taxon>
        <taxon>Squamata</taxon>
        <taxon>Bifurcata</taxon>
        <taxon>Unidentata</taxon>
        <taxon>Episquamata</taxon>
        <taxon>Laterata</taxon>
        <taxon>Lacertibaenia</taxon>
        <taxon>Lacertidae</taxon>
        <taxon>Podarcis</taxon>
    </lineage>
</organism>
<keyword evidence="3" id="KW-1185">Reference proteome</keyword>
<gene>
    <name evidence="2" type="ORF">PODLI_1B007330</name>
</gene>
<reference evidence="2" key="1">
    <citation type="submission" date="2022-12" db="EMBL/GenBank/DDBJ databases">
        <authorList>
            <person name="Alioto T."/>
            <person name="Alioto T."/>
            <person name="Gomez Garrido J."/>
        </authorList>
    </citation>
    <scope>NUCLEOTIDE SEQUENCE</scope>
</reference>
<dbReference type="SUPFAM" id="SSF58069">
    <property type="entry name" value="Virus ectodomain"/>
    <property type="match status" value="1"/>
</dbReference>
<protein>
    <submittedName>
        <fullName evidence="2">Uncharacterized protein</fullName>
    </submittedName>
</protein>
<proteinExistence type="predicted"/>